<keyword evidence="4" id="KW-1185">Reference proteome</keyword>
<feature type="region of interest" description="Disordered" evidence="1">
    <location>
        <begin position="120"/>
        <end position="184"/>
    </location>
</feature>
<keyword evidence="2" id="KW-0472">Membrane</keyword>
<dbReference type="RefSeq" id="WP_157010345.1">
    <property type="nucleotide sequence ID" value="NZ_LN614827.1"/>
</dbReference>
<evidence type="ECO:0000256" key="1">
    <source>
        <dbReference type="SAM" id="MobiDB-lite"/>
    </source>
</evidence>
<dbReference type="STRING" id="1212491.LFA_2511"/>
<keyword evidence="2" id="KW-0812">Transmembrane</keyword>
<accession>A0A098G602</accession>
<dbReference type="Proteomes" id="UP000032430">
    <property type="component" value="Chromosome I"/>
</dbReference>
<evidence type="ECO:0000256" key="2">
    <source>
        <dbReference type="SAM" id="Phobius"/>
    </source>
</evidence>
<name>A0A098G602_9GAMM</name>
<dbReference type="EMBL" id="LN614827">
    <property type="protein sequence ID" value="CEG57882.1"/>
    <property type="molecule type" value="Genomic_DNA"/>
</dbReference>
<dbReference type="HOGENOM" id="CLU_1466465_0_0_6"/>
<organism evidence="3 4">
    <name type="scientific">Legionella fallonii LLAP-10</name>
    <dbReference type="NCBI Taxonomy" id="1212491"/>
    <lineage>
        <taxon>Bacteria</taxon>
        <taxon>Pseudomonadati</taxon>
        <taxon>Pseudomonadota</taxon>
        <taxon>Gammaproteobacteria</taxon>
        <taxon>Legionellales</taxon>
        <taxon>Legionellaceae</taxon>
        <taxon>Legionella</taxon>
    </lineage>
</organism>
<proteinExistence type="predicted"/>
<feature type="transmembrane region" description="Helical" evidence="2">
    <location>
        <begin position="57"/>
        <end position="76"/>
    </location>
</feature>
<feature type="compositionally biased region" description="Polar residues" evidence="1">
    <location>
        <begin position="144"/>
        <end position="171"/>
    </location>
</feature>
<protein>
    <submittedName>
        <fullName evidence="3">Uncharacterized protein</fullName>
    </submittedName>
</protein>
<sequence>MTSRNYAEEQKSVMTNLHQEKAGAMQAHKSLTKMLMNAWEGFPPSFWDRMKSGPLKVAGGILGVILLVFTLPYHLYDNWQRQSKTLEANVALKAETYDTENPDTIMHENEDSSEKIRRALSNTSQEQSNKQSSLSEKEPRHSKSLVSSLLQSMQTTAPTIQQPGVTPTANDNNEEPSRTALKTK</sequence>
<reference evidence="4" key="1">
    <citation type="submission" date="2014-09" db="EMBL/GenBank/DDBJ databases">
        <authorList>
            <person name="Gomez-Valero L."/>
        </authorList>
    </citation>
    <scope>NUCLEOTIDE SEQUENCE [LARGE SCALE GENOMIC DNA]</scope>
    <source>
        <strain evidence="4">ATCC700992</strain>
    </source>
</reference>
<keyword evidence="2" id="KW-1133">Transmembrane helix</keyword>
<dbReference type="AlphaFoldDB" id="A0A098G602"/>
<evidence type="ECO:0000313" key="4">
    <source>
        <dbReference type="Proteomes" id="UP000032430"/>
    </source>
</evidence>
<evidence type="ECO:0000313" key="3">
    <source>
        <dbReference type="EMBL" id="CEG57882.1"/>
    </source>
</evidence>
<feature type="compositionally biased region" description="Polar residues" evidence="1">
    <location>
        <begin position="120"/>
        <end position="134"/>
    </location>
</feature>
<gene>
    <name evidence="3" type="ORF">LFA_2511</name>
</gene>
<dbReference type="KEGG" id="lfa:LFA_2511"/>